<evidence type="ECO:0000256" key="1">
    <source>
        <dbReference type="SAM" id="MobiDB-lite"/>
    </source>
</evidence>
<accession>A0A8X6K6T8</accession>
<gene>
    <name evidence="2" type="ORF">TNCT_356841</name>
</gene>
<evidence type="ECO:0000313" key="2">
    <source>
        <dbReference type="EMBL" id="GFQ64294.1"/>
    </source>
</evidence>
<protein>
    <submittedName>
        <fullName evidence="2">Uncharacterized protein</fullName>
    </submittedName>
</protein>
<feature type="region of interest" description="Disordered" evidence="1">
    <location>
        <begin position="1"/>
        <end position="23"/>
    </location>
</feature>
<dbReference type="Proteomes" id="UP000887116">
    <property type="component" value="Unassembled WGS sequence"/>
</dbReference>
<dbReference type="EMBL" id="BMAO01029894">
    <property type="protein sequence ID" value="GFQ64294.1"/>
    <property type="molecule type" value="Genomic_DNA"/>
</dbReference>
<organism evidence="2 3">
    <name type="scientific">Trichonephila clavata</name>
    <name type="common">Joro spider</name>
    <name type="synonym">Nephila clavata</name>
    <dbReference type="NCBI Taxonomy" id="2740835"/>
    <lineage>
        <taxon>Eukaryota</taxon>
        <taxon>Metazoa</taxon>
        <taxon>Ecdysozoa</taxon>
        <taxon>Arthropoda</taxon>
        <taxon>Chelicerata</taxon>
        <taxon>Arachnida</taxon>
        <taxon>Araneae</taxon>
        <taxon>Araneomorphae</taxon>
        <taxon>Entelegynae</taxon>
        <taxon>Araneoidea</taxon>
        <taxon>Nephilidae</taxon>
        <taxon>Trichonephila</taxon>
    </lineage>
</organism>
<proteinExistence type="predicted"/>
<evidence type="ECO:0000313" key="3">
    <source>
        <dbReference type="Proteomes" id="UP000887116"/>
    </source>
</evidence>
<keyword evidence="3" id="KW-1185">Reference proteome</keyword>
<sequence>MQHEGKKKREMGQNSYKKSNPKVDFDLNTTAGVGTCPSRYRNLLRGGYGLDLLDSSCLLLIMRWTRTGPSGLGLPVTGCRCASLRTGTGPSGQGLSFINCLSLGHLPCLWTRWKGLWHLPLPPFVTPFGSSLDFHFFL</sequence>
<name>A0A8X6K6T8_TRICU</name>
<dbReference type="AlphaFoldDB" id="A0A8X6K6T8"/>
<comment type="caution">
    <text evidence="2">The sequence shown here is derived from an EMBL/GenBank/DDBJ whole genome shotgun (WGS) entry which is preliminary data.</text>
</comment>
<reference evidence="2" key="1">
    <citation type="submission" date="2020-07" db="EMBL/GenBank/DDBJ databases">
        <title>Multicomponent nature underlies the extraordinary mechanical properties of spider dragline silk.</title>
        <authorList>
            <person name="Kono N."/>
            <person name="Nakamura H."/>
            <person name="Mori M."/>
            <person name="Yoshida Y."/>
            <person name="Ohtoshi R."/>
            <person name="Malay A.D."/>
            <person name="Moran D.A.P."/>
            <person name="Tomita M."/>
            <person name="Numata K."/>
            <person name="Arakawa K."/>
        </authorList>
    </citation>
    <scope>NUCLEOTIDE SEQUENCE</scope>
</reference>